<dbReference type="CDD" id="cd02042">
    <property type="entry name" value="ParAB_family"/>
    <property type="match status" value="1"/>
</dbReference>
<feature type="domain" description="AAA" evidence="2">
    <location>
        <begin position="155"/>
        <end position="323"/>
    </location>
</feature>
<dbReference type="Proteomes" id="UP001370348">
    <property type="component" value="Chromosome"/>
</dbReference>
<feature type="region of interest" description="Disordered" evidence="1">
    <location>
        <begin position="122"/>
        <end position="151"/>
    </location>
</feature>
<dbReference type="Gene3D" id="3.40.50.300">
    <property type="entry name" value="P-loop containing nucleotide triphosphate hydrolases"/>
    <property type="match status" value="1"/>
</dbReference>
<evidence type="ECO:0000259" key="2">
    <source>
        <dbReference type="Pfam" id="PF13614"/>
    </source>
</evidence>
<dbReference type="PANTHER" id="PTHR13696:SF52">
    <property type="entry name" value="PARA FAMILY PROTEIN CT_582"/>
    <property type="match status" value="1"/>
</dbReference>
<organism evidence="3 4">
    <name type="scientific">Pendulispora albinea</name>
    <dbReference type="NCBI Taxonomy" id="2741071"/>
    <lineage>
        <taxon>Bacteria</taxon>
        <taxon>Pseudomonadati</taxon>
        <taxon>Myxococcota</taxon>
        <taxon>Myxococcia</taxon>
        <taxon>Myxococcales</taxon>
        <taxon>Sorangiineae</taxon>
        <taxon>Pendulisporaceae</taxon>
        <taxon>Pendulispora</taxon>
    </lineage>
</organism>
<dbReference type="Pfam" id="PF13614">
    <property type="entry name" value="AAA_31"/>
    <property type="match status" value="1"/>
</dbReference>
<keyword evidence="4" id="KW-1185">Reference proteome</keyword>
<accession>A0ABZ2M997</accession>
<dbReference type="InterPro" id="IPR027417">
    <property type="entry name" value="P-loop_NTPase"/>
</dbReference>
<evidence type="ECO:0000313" key="3">
    <source>
        <dbReference type="EMBL" id="WXB19082.1"/>
    </source>
</evidence>
<sequence>MAAMTESCSICTRRFDVQFRYQMEEREGGFSFFCSQACHDKQMRGEAAGGVVCKACGKRFSVELVSQVLRVRGERTYACSEPCRTQLLAEANGVRLGAMAAAEAAAAAAAVETAKAEAAAKAAEAAKTTEPAKSPTREKPAASAPKKPMRGPRRLAIFNHKGGTGKTTTSVSIAAGLAARGLRVLLVDTDSQGNVGVSLNVKATTSLYHVLVMGIRASDAAVNVRPNLDVLISNETLAAAELYLAGRQNRDRILRERLMAVEDGYDVVMLDCSPSLSLLNQNALVFADGILVPVACDYLSLVGVRQVLKTVKNVNSLLRHPVQIFGVLPTFYDARARICRDAVETLKEHFGERCLPPIRQTIKIKEAPAQGRTIYEYAPDSNAADDYKRIVDIIVDGADARRGSSTEAADDGELMATA</sequence>
<feature type="compositionally biased region" description="Low complexity" evidence="1">
    <location>
        <begin position="122"/>
        <end position="133"/>
    </location>
</feature>
<name>A0ABZ2M997_9BACT</name>
<gene>
    <name evidence="3" type="ORF">LZC94_17810</name>
</gene>
<dbReference type="InterPro" id="IPR025669">
    <property type="entry name" value="AAA_dom"/>
</dbReference>
<protein>
    <submittedName>
        <fullName evidence="3">ParA family protein</fullName>
    </submittedName>
</protein>
<proteinExistence type="predicted"/>
<evidence type="ECO:0000256" key="1">
    <source>
        <dbReference type="SAM" id="MobiDB-lite"/>
    </source>
</evidence>
<evidence type="ECO:0000313" key="4">
    <source>
        <dbReference type="Proteomes" id="UP001370348"/>
    </source>
</evidence>
<dbReference type="PANTHER" id="PTHR13696">
    <property type="entry name" value="P-LOOP CONTAINING NUCLEOSIDE TRIPHOSPHATE HYDROLASE"/>
    <property type="match status" value="1"/>
</dbReference>
<reference evidence="3 4" key="1">
    <citation type="submission" date="2021-12" db="EMBL/GenBank/DDBJ databases">
        <title>Discovery of the Pendulisporaceae a myxobacterial family with distinct sporulation behavior and unique specialized metabolism.</title>
        <authorList>
            <person name="Garcia R."/>
            <person name="Popoff A."/>
            <person name="Bader C.D."/>
            <person name="Loehr J."/>
            <person name="Walesch S."/>
            <person name="Walt C."/>
            <person name="Boldt J."/>
            <person name="Bunk B."/>
            <person name="Haeckl F.J.F.P.J."/>
            <person name="Gunesch A.P."/>
            <person name="Birkelbach J."/>
            <person name="Nuebel U."/>
            <person name="Pietschmann T."/>
            <person name="Bach T."/>
            <person name="Mueller R."/>
        </authorList>
    </citation>
    <scope>NUCLEOTIDE SEQUENCE [LARGE SCALE GENOMIC DNA]</scope>
    <source>
        <strain evidence="3 4">MSr11954</strain>
    </source>
</reference>
<dbReference type="InterPro" id="IPR050678">
    <property type="entry name" value="DNA_Partitioning_ATPase"/>
</dbReference>
<dbReference type="SUPFAM" id="SSF52540">
    <property type="entry name" value="P-loop containing nucleoside triphosphate hydrolases"/>
    <property type="match status" value="1"/>
</dbReference>
<dbReference type="EMBL" id="CP089984">
    <property type="protein sequence ID" value="WXB19082.1"/>
    <property type="molecule type" value="Genomic_DNA"/>
</dbReference>
<dbReference type="RefSeq" id="WP_394828705.1">
    <property type="nucleotide sequence ID" value="NZ_CP089984.1"/>
</dbReference>